<reference evidence="1" key="1">
    <citation type="journal article" date="2015" name="Nature">
        <title>Complex archaea that bridge the gap between prokaryotes and eukaryotes.</title>
        <authorList>
            <person name="Spang A."/>
            <person name="Saw J.H."/>
            <person name="Jorgensen S.L."/>
            <person name="Zaremba-Niedzwiedzka K."/>
            <person name="Martijn J."/>
            <person name="Lind A.E."/>
            <person name="van Eijk R."/>
            <person name="Schleper C."/>
            <person name="Guy L."/>
            <person name="Ettema T.J."/>
        </authorList>
    </citation>
    <scope>NUCLEOTIDE SEQUENCE</scope>
</reference>
<accession>A0A0F9J013</accession>
<evidence type="ECO:0000313" key="1">
    <source>
        <dbReference type="EMBL" id="KKM62928.1"/>
    </source>
</evidence>
<name>A0A0F9J013_9ZZZZ</name>
<gene>
    <name evidence="1" type="ORF">LCGC14_1516740</name>
</gene>
<comment type="caution">
    <text evidence="1">The sequence shown here is derived from an EMBL/GenBank/DDBJ whole genome shotgun (WGS) entry which is preliminary data.</text>
</comment>
<sequence length="96" mass="11253">MLTKIPKILYKNKISEVLDDIRYNYGKLTRKGYIYGLLTIDQDTKIIAIDSRFDRKLNYWDLSSIGAALYGVARQGQDFFEASYLKRATLIYNDMR</sequence>
<dbReference type="EMBL" id="LAZR01011199">
    <property type="protein sequence ID" value="KKM62928.1"/>
    <property type="molecule type" value="Genomic_DNA"/>
</dbReference>
<dbReference type="AlphaFoldDB" id="A0A0F9J013"/>
<evidence type="ECO:0008006" key="2">
    <source>
        <dbReference type="Google" id="ProtNLM"/>
    </source>
</evidence>
<organism evidence="1">
    <name type="scientific">marine sediment metagenome</name>
    <dbReference type="NCBI Taxonomy" id="412755"/>
    <lineage>
        <taxon>unclassified sequences</taxon>
        <taxon>metagenomes</taxon>
        <taxon>ecological metagenomes</taxon>
    </lineage>
</organism>
<protein>
    <recommendedName>
        <fullName evidence="2">Roadblock/LAMTOR2 domain-containing protein</fullName>
    </recommendedName>
</protein>
<proteinExistence type="predicted"/>